<evidence type="ECO:0008006" key="4">
    <source>
        <dbReference type="Google" id="ProtNLM"/>
    </source>
</evidence>
<sequence length="183" mass="20281">MKKLCYSTLLVVGFLFFIAACTEEQDFSQIDDLSVTPTLASGLFYLESDEATINSAGALTTFYFREVNFDAFNEQYVAEHLLEGTITYEIENTTSKQLRIIIGFIDDAGNILDTEIFDIEAGPSSVLTREVFYGQGGKRLDILTNTSSLRVSANNLSDDTSVSSAEDPKVIFRSGAEFLFELQ</sequence>
<dbReference type="RefSeq" id="WP_207030355.1">
    <property type="nucleotide sequence ID" value="NZ_JAFLNM010000005.1"/>
</dbReference>
<keyword evidence="3" id="KW-1185">Reference proteome</keyword>
<dbReference type="PROSITE" id="PS51257">
    <property type="entry name" value="PROKAR_LIPOPROTEIN"/>
    <property type="match status" value="1"/>
</dbReference>
<proteinExistence type="predicted"/>
<name>A0ABS3FJR6_9FLAO</name>
<comment type="caution">
    <text evidence="2">The sequence shown here is derived from an EMBL/GenBank/DDBJ whole genome shotgun (WGS) entry which is preliminary data.</text>
</comment>
<dbReference type="EMBL" id="JAFLNM010000005">
    <property type="protein sequence ID" value="MBO0343404.1"/>
    <property type="molecule type" value="Genomic_DNA"/>
</dbReference>
<organism evidence="2 3">
    <name type="scientific">Flagellimonas profundi</name>
    <dbReference type="NCBI Taxonomy" id="2915620"/>
    <lineage>
        <taxon>Bacteria</taxon>
        <taxon>Pseudomonadati</taxon>
        <taxon>Bacteroidota</taxon>
        <taxon>Flavobacteriia</taxon>
        <taxon>Flavobacteriales</taxon>
        <taxon>Flavobacteriaceae</taxon>
        <taxon>Flagellimonas</taxon>
    </lineage>
</organism>
<feature type="chain" id="PRO_5045326841" description="Lipoprotein" evidence="1">
    <location>
        <begin position="23"/>
        <end position="183"/>
    </location>
</feature>
<reference evidence="2 3" key="1">
    <citation type="submission" date="2021-03" db="EMBL/GenBank/DDBJ databases">
        <title>Muricauda lutimaris sp. nov. and Muricauda ruestringensis sp. nov, two marine members of the Flavobacteriaceae isolated from deep sea sediments of Western Pacific.</title>
        <authorList>
            <person name="Zhao S."/>
            <person name="Liu R."/>
        </authorList>
    </citation>
    <scope>NUCLEOTIDE SEQUENCE [LARGE SCALE GENOMIC DNA]</scope>
    <source>
        <strain evidence="2 3">BC31-3-A3</strain>
    </source>
</reference>
<accession>A0ABS3FJR6</accession>
<evidence type="ECO:0000313" key="3">
    <source>
        <dbReference type="Proteomes" id="UP000664807"/>
    </source>
</evidence>
<evidence type="ECO:0000256" key="1">
    <source>
        <dbReference type="SAM" id="SignalP"/>
    </source>
</evidence>
<dbReference type="Proteomes" id="UP000664807">
    <property type="component" value="Unassembled WGS sequence"/>
</dbReference>
<feature type="signal peptide" evidence="1">
    <location>
        <begin position="1"/>
        <end position="22"/>
    </location>
</feature>
<evidence type="ECO:0000313" key="2">
    <source>
        <dbReference type="EMBL" id="MBO0343404.1"/>
    </source>
</evidence>
<protein>
    <recommendedName>
        <fullName evidence="4">Lipoprotein</fullName>
    </recommendedName>
</protein>
<keyword evidence="1" id="KW-0732">Signal</keyword>
<gene>
    <name evidence="2" type="ORF">J0654_17235</name>
</gene>